<dbReference type="GO" id="GO:0016705">
    <property type="term" value="F:oxidoreductase activity, acting on paired donors, with incorporation or reduction of molecular oxygen"/>
    <property type="evidence" value="ECO:0007669"/>
    <property type="project" value="InterPro"/>
</dbReference>
<dbReference type="Proteomes" id="UP000076584">
    <property type="component" value="Unassembled WGS sequence"/>
</dbReference>
<name>A0A167CVL7_COLIC</name>
<keyword evidence="5" id="KW-0408">Iron</keyword>
<dbReference type="EMBL" id="LFIW01001216">
    <property type="protein sequence ID" value="KZL83079.1"/>
    <property type="molecule type" value="Genomic_DNA"/>
</dbReference>
<evidence type="ECO:0000313" key="7">
    <source>
        <dbReference type="Proteomes" id="UP000076584"/>
    </source>
</evidence>
<proteinExistence type="inferred from homology"/>
<evidence type="ECO:0000256" key="1">
    <source>
        <dbReference type="ARBA" id="ARBA00001971"/>
    </source>
</evidence>
<dbReference type="GO" id="GO:0020037">
    <property type="term" value="F:heme binding"/>
    <property type="evidence" value="ECO:0007669"/>
    <property type="project" value="InterPro"/>
</dbReference>
<keyword evidence="4" id="KW-0479">Metal-binding</keyword>
<dbReference type="PANTHER" id="PTHR24305">
    <property type="entry name" value="CYTOCHROME P450"/>
    <property type="match status" value="1"/>
</dbReference>
<dbReference type="GO" id="GO:0004497">
    <property type="term" value="F:monooxygenase activity"/>
    <property type="evidence" value="ECO:0007669"/>
    <property type="project" value="InterPro"/>
</dbReference>
<organism evidence="6 7">
    <name type="scientific">Colletotrichum incanum</name>
    <name type="common">Soybean anthracnose fungus</name>
    <dbReference type="NCBI Taxonomy" id="1573173"/>
    <lineage>
        <taxon>Eukaryota</taxon>
        <taxon>Fungi</taxon>
        <taxon>Dikarya</taxon>
        <taxon>Ascomycota</taxon>
        <taxon>Pezizomycotina</taxon>
        <taxon>Sordariomycetes</taxon>
        <taxon>Hypocreomycetidae</taxon>
        <taxon>Glomerellales</taxon>
        <taxon>Glomerellaceae</taxon>
        <taxon>Colletotrichum</taxon>
        <taxon>Colletotrichum spaethianum species complex</taxon>
    </lineage>
</organism>
<comment type="similarity">
    <text evidence="2">Belongs to the cytochrome P450 family.</text>
</comment>
<evidence type="ECO:0000256" key="2">
    <source>
        <dbReference type="ARBA" id="ARBA00010617"/>
    </source>
</evidence>
<dbReference type="STRING" id="1573173.A0A167CVL7"/>
<dbReference type="OrthoDB" id="1470350at2759"/>
<dbReference type="Gene3D" id="1.10.630.10">
    <property type="entry name" value="Cytochrome P450"/>
    <property type="match status" value="1"/>
</dbReference>
<comment type="cofactor">
    <cofactor evidence="1">
        <name>heme</name>
        <dbReference type="ChEBI" id="CHEBI:30413"/>
    </cofactor>
</comment>
<evidence type="ECO:0000256" key="5">
    <source>
        <dbReference type="ARBA" id="ARBA00023004"/>
    </source>
</evidence>
<accession>A0A167CVL7</accession>
<dbReference type="PRINTS" id="PR00385">
    <property type="entry name" value="P450"/>
</dbReference>
<evidence type="ECO:0000256" key="3">
    <source>
        <dbReference type="ARBA" id="ARBA00022617"/>
    </source>
</evidence>
<sequence length="525" mass="59726">MPDSVASENITAMYQFFGVVATAIAVALYALYRYLLPKPIPGIPYNPSALRSLFGDIPAMIKNCNNSPIRWMVSQSQRHSTPVFQLFITPFSKPSVIVSDFREAQDILMRRKEFDRSDWSIALLGGEAPKFHINLKMGPEWKGHRRLLQDLMTPRFLNSVAGPNIYSSAACLVELWAVKSYVANGQPFSAAKDIYFAAFDAVIDFGFGECSPHRALTPQLELVRAMDKQAVQQARELAGASEPVDFAVARLHDSIESFLAAGDLVEEIGKSGFMSFAWWWKRLQPRERRHKAARTKFLREQAFHAIEKLKKEADEDSETWVKSAVDLIMQRERIFARKEGRDPVYWSHVIRDELFGFVMAGHDTTSTTLCWGLKFLAECQRSQARLRQDLWAAHSKALAEKRAPTYEEISMTKIPYLDAVIEEMLRLSHTAPAIDRQCTQDTMILGHHIPAGTQVFLPNLGPSFTSPPLKINENLRHETSQLAAKEKGARLWPLEDMDVFWPERWLVRDRKKGEEWANNTVRSGD</sequence>
<keyword evidence="3" id="KW-0349">Heme</keyword>
<evidence type="ECO:0000256" key="4">
    <source>
        <dbReference type="ARBA" id="ARBA00022723"/>
    </source>
</evidence>
<dbReference type="SUPFAM" id="SSF48264">
    <property type="entry name" value="Cytochrome P450"/>
    <property type="match status" value="1"/>
</dbReference>
<dbReference type="InterPro" id="IPR036396">
    <property type="entry name" value="Cyt_P450_sf"/>
</dbReference>
<dbReference type="Pfam" id="PF00067">
    <property type="entry name" value="p450"/>
    <property type="match status" value="1"/>
</dbReference>
<dbReference type="InterPro" id="IPR001128">
    <property type="entry name" value="Cyt_P450"/>
</dbReference>
<dbReference type="InterPro" id="IPR050121">
    <property type="entry name" value="Cytochrome_P450_monoxygenase"/>
</dbReference>
<gene>
    <name evidence="6" type="ORF">CI238_09328</name>
</gene>
<protein>
    <submittedName>
        <fullName evidence="6">Cytochrome p450</fullName>
    </submittedName>
</protein>
<dbReference type="PANTHER" id="PTHR24305:SF232">
    <property type="entry name" value="P450, PUTATIVE (EUROFUNG)-RELATED"/>
    <property type="match status" value="1"/>
</dbReference>
<evidence type="ECO:0000313" key="6">
    <source>
        <dbReference type="EMBL" id="KZL83079.1"/>
    </source>
</evidence>
<dbReference type="GO" id="GO:0005506">
    <property type="term" value="F:iron ion binding"/>
    <property type="evidence" value="ECO:0007669"/>
    <property type="project" value="InterPro"/>
</dbReference>
<comment type="caution">
    <text evidence="6">The sequence shown here is derived from an EMBL/GenBank/DDBJ whole genome shotgun (WGS) entry which is preliminary data.</text>
</comment>
<reference evidence="6 7" key="1">
    <citation type="submission" date="2015-06" db="EMBL/GenBank/DDBJ databases">
        <title>Survival trade-offs in plant roots during colonization by closely related pathogenic and mutualistic fungi.</title>
        <authorList>
            <person name="Hacquard S."/>
            <person name="Kracher B."/>
            <person name="Hiruma K."/>
            <person name="Weinman A."/>
            <person name="Muench P."/>
            <person name="Garrido Oter R."/>
            <person name="Ver Loren van Themaat E."/>
            <person name="Dallerey J.-F."/>
            <person name="Damm U."/>
            <person name="Henrissat B."/>
            <person name="Lespinet O."/>
            <person name="Thon M."/>
            <person name="Kemen E."/>
            <person name="McHardy A.C."/>
            <person name="Schulze-Lefert P."/>
            <person name="O'Connell R.J."/>
        </authorList>
    </citation>
    <scope>NUCLEOTIDE SEQUENCE [LARGE SCALE GENOMIC DNA]</scope>
    <source>
        <strain evidence="6 7">MAFF 238704</strain>
    </source>
</reference>
<dbReference type="AlphaFoldDB" id="A0A167CVL7"/>
<keyword evidence="7" id="KW-1185">Reference proteome</keyword>